<dbReference type="PROSITE" id="PS50977">
    <property type="entry name" value="HTH_TETR_2"/>
    <property type="match status" value="1"/>
</dbReference>
<dbReference type="GO" id="GO:0003677">
    <property type="term" value="F:DNA binding"/>
    <property type="evidence" value="ECO:0007669"/>
    <property type="project" value="UniProtKB-UniRule"/>
</dbReference>
<dbReference type="Proteomes" id="UP000256388">
    <property type="component" value="Unassembled WGS sequence"/>
</dbReference>
<dbReference type="InterPro" id="IPR001647">
    <property type="entry name" value="HTH_TetR"/>
</dbReference>
<proteinExistence type="predicted"/>
<dbReference type="Gene3D" id="1.10.357.10">
    <property type="entry name" value="Tetracycline Repressor, domain 2"/>
    <property type="match status" value="1"/>
</dbReference>
<dbReference type="AlphaFoldDB" id="A0A347ZS41"/>
<protein>
    <submittedName>
        <fullName evidence="6">TetR family transcriptional regulator</fullName>
    </submittedName>
</protein>
<dbReference type="OrthoDB" id="9812993at2"/>
<evidence type="ECO:0000313" key="7">
    <source>
        <dbReference type="Proteomes" id="UP000256388"/>
    </source>
</evidence>
<evidence type="ECO:0000313" key="6">
    <source>
        <dbReference type="EMBL" id="REG11313.1"/>
    </source>
</evidence>
<evidence type="ECO:0000256" key="4">
    <source>
        <dbReference type="PROSITE-ProRule" id="PRU00335"/>
    </source>
</evidence>
<evidence type="ECO:0000259" key="5">
    <source>
        <dbReference type="PROSITE" id="PS50977"/>
    </source>
</evidence>
<dbReference type="Pfam" id="PF00440">
    <property type="entry name" value="TetR_N"/>
    <property type="match status" value="1"/>
</dbReference>
<dbReference type="PANTHER" id="PTHR47506">
    <property type="entry name" value="TRANSCRIPTIONAL REGULATORY PROTEIN"/>
    <property type="match status" value="1"/>
</dbReference>
<feature type="domain" description="HTH tetR-type" evidence="5">
    <location>
        <begin position="11"/>
        <end position="71"/>
    </location>
</feature>
<reference evidence="6 7" key="1">
    <citation type="submission" date="2018-08" db="EMBL/GenBank/DDBJ databases">
        <title>Genomic Encyclopedia of Type Strains, Phase IV (KMG-IV): sequencing the most valuable type-strain genomes for metagenomic binning, comparative biology and taxonomic classification.</title>
        <authorList>
            <person name="Goeker M."/>
        </authorList>
    </citation>
    <scope>NUCLEOTIDE SEQUENCE [LARGE SCALE GENOMIC DNA]</scope>
    <source>
        <strain evidence="6 7">DSM 23923</strain>
    </source>
</reference>
<keyword evidence="1" id="KW-0805">Transcription regulation</keyword>
<evidence type="ECO:0000256" key="3">
    <source>
        <dbReference type="ARBA" id="ARBA00023163"/>
    </source>
</evidence>
<feature type="DNA-binding region" description="H-T-H motif" evidence="4">
    <location>
        <begin position="34"/>
        <end position="53"/>
    </location>
</feature>
<dbReference type="SUPFAM" id="SSF46689">
    <property type="entry name" value="Homeodomain-like"/>
    <property type="match status" value="1"/>
</dbReference>
<dbReference type="InterPro" id="IPR009057">
    <property type="entry name" value="Homeodomain-like_sf"/>
</dbReference>
<organism evidence="6 7">
    <name type="scientific">Pelolinea submarina</name>
    <dbReference type="NCBI Taxonomy" id="913107"/>
    <lineage>
        <taxon>Bacteria</taxon>
        <taxon>Bacillati</taxon>
        <taxon>Chloroflexota</taxon>
        <taxon>Anaerolineae</taxon>
        <taxon>Anaerolineales</taxon>
        <taxon>Anaerolineaceae</taxon>
        <taxon>Pelolinea</taxon>
    </lineage>
</organism>
<dbReference type="RefSeq" id="WP_116224447.1">
    <property type="nucleotide sequence ID" value="NZ_AP018437.1"/>
</dbReference>
<evidence type="ECO:0000256" key="1">
    <source>
        <dbReference type="ARBA" id="ARBA00023015"/>
    </source>
</evidence>
<keyword evidence="3" id="KW-0804">Transcription</keyword>
<comment type="caution">
    <text evidence="6">The sequence shown here is derived from an EMBL/GenBank/DDBJ whole genome shotgun (WGS) entry which is preliminary data.</text>
</comment>
<dbReference type="PRINTS" id="PR00455">
    <property type="entry name" value="HTHTETR"/>
</dbReference>
<accession>A0A347ZS41</accession>
<dbReference type="EMBL" id="QUMS01000001">
    <property type="protein sequence ID" value="REG11313.1"/>
    <property type="molecule type" value="Genomic_DNA"/>
</dbReference>
<keyword evidence="2 4" id="KW-0238">DNA-binding</keyword>
<gene>
    <name evidence="6" type="ORF">DFR64_1191</name>
</gene>
<name>A0A347ZS41_9CHLR</name>
<sequence length="208" mass="23695">MPKPFSEHERQIIQQNLLDKGYDLFCAHGLTKVSVAELAQAAAISKGAFYQFYDSKEALFMDIVEEAEKRYRLELFQLIDQPGPSMHARLHAVLERAMSLWHEIPILQFFASDDYNLLVRRMPPDRLQEHMGSDQVFLEQFIDSCRSAGIPIKISADAFRNLLYALLLLVMHCDDFGEGLLNGTFDIMLKLVTAYCLGEVPSVPIIID</sequence>
<evidence type="ECO:0000256" key="2">
    <source>
        <dbReference type="ARBA" id="ARBA00023125"/>
    </source>
</evidence>
<keyword evidence="7" id="KW-1185">Reference proteome</keyword>
<dbReference type="PANTHER" id="PTHR47506:SF1">
    <property type="entry name" value="HTH-TYPE TRANSCRIPTIONAL REGULATOR YJDC"/>
    <property type="match status" value="1"/>
</dbReference>